<organism evidence="1 2">
    <name type="scientific">Trifolium subterraneum</name>
    <name type="common">Subterranean clover</name>
    <dbReference type="NCBI Taxonomy" id="3900"/>
    <lineage>
        <taxon>Eukaryota</taxon>
        <taxon>Viridiplantae</taxon>
        <taxon>Streptophyta</taxon>
        <taxon>Embryophyta</taxon>
        <taxon>Tracheophyta</taxon>
        <taxon>Spermatophyta</taxon>
        <taxon>Magnoliopsida</taxon>
        <taxon>eudicotyledons</taxon>
        <taxon>Gunneridae</taxon>
        <taxon>Pentapetalae</taxon>
        <taxon>rosids</taxon>
        <taxon>fabids</taxon>
        <taxon>Fabales</taxon>
        <taxon>Fabaceae</taxon>
        <taxon>Papilionoideae</taxon>
        <taxon>50 kb inversion clade</taxon>
        <taxon>NPAAA clade</taxon>
        <taxon>Hologalegina</taxon>
        <taxon>IRL clade</taxon>
        <taxon>Trifolieae</taxon>
        <taxon>Trifolium</taxon>
    </lineage>
</organism>
<evidence type="ECO:0000313" key="2">
    <source>
        <dbReference type="Proteomes" id="UP000242715"/>
    </source>
</evidence>
<evidence type="ECO:0000313" key="1">
    <source>
        <dbReference type="EMBL" id="GAU25518.1"/>
    </source>
</evidence>
<keyword evidence="2" id="KW-1185">Reference proteome</keyword>
<dbReference type="Proteomes" id="UP000242715">
    <property type="component" value="Unassembled WGS sequence"/>
</dbReference>
<proteinExistence type="predicted"/>
<gene>
    <name evidence="1" type="ORF">TSUD_280030</name>
</gene>
<name>A0A2Z6M396_TRISU</name>
<protein>
    <submittedName>
        <fullName evidence="1">Uncharacterized protein</fullName>
    </submittedName>
</protein>
<reference evidence="2" key="1">
    <citation type="journal article" date="2017" name="Front. Plant Sci.">
        <title>Climate Clever Clovers: New Paradigm to Reduce the Environmental Footprint of Ruminants by Breeding Low Methanogenic Forages Utilizing Haplotype Variation.</title>
        <authorList>
            <person name="Kaur P."/>
            <person name="Appels R."/>
            <person name="Bayer P.E."/>
            <person name="Keeble-Gagnere G."/>
            <person name="Wang J."/>
            <person name="Hirakawa H."/>
            <person name="Shirasawa K."/>
            <person name="Vercoe P."/>
            <person name="Stefanova K."/>
            <person name="Durmic Z."/>
            <person name="Nichols P."/>
            <person name="Revell C."/>
            <person name="Isobe S.N."/>
            <person name="Edwards D."/>
            <person name="Erskine W."/>
        </authorList>
    </citation>
    <scope>NUCLEOTIDE SEQUENCE [LARGE SCALE GENOMIC DNA]</scope>
    <source>
        <strain evidence="2">cv. Daliak</strain>
    </source>
</reference>
<dbReference type="AlphaFoldDB" id="A0A2Z6M396"/>
<sequence length="57" mass="6110">MIHVSSCGMMTASASQWRLELCCRCDNEASDRSGGEDNGCCDGEAGDCSWFDLIATL</sequence>
<accession>A0A2Z6M396</accession>
<dbReference type="EMBL" id="DF973313">
    <property type="protein sequence ID" value="GAU25518.1"/>
    <property type="molecule type" value="Genomic_DNA"/>
</dbReference>